<dbReference type="PANTHER" id="PTHR43004">
    <property type="entry name" value="TRK SYSTEM POTASSIUM UPTAKE PROTEIN"/>
    <property type="match status" value="1"/>
</dbReference>
<dbReference type="PRINTS" id="PR00420">
    <property type="entry name" value="RNGMNOXGNASE"/>
</dbReference>
<dbReference type="Proteomes" id="UP000199183">
    <property type="component" value="Unassembled WGS sequence"/>
</dbReference>
<dbReference type="InterPro" id="IPR038220">
    <property type="entry name" value="PHOX_C_sf"/>
</dbReference>
<dbReference type="Pfam" id="PF07976">
    <property type="entry name" value="Phe_hydrox_dim"/>
    <property type="match status" value="1"/>
</dbReference>
<proteinExistence type="inferred from homology"/>
<dbReference type="Pfam" id="PF01494">
    <property type="entry name" value="FAD_binding_3"/>
    <property type="match status" value="1"/>
</dbReference>
<reference evidence="9 10" key="1">
    <citation type="submission" date="2016-10" db="EMBL/GenBank/DDBJ databases">
        <authorList>
            <person name="de Groot N.N."/>
        </authorList>
    </citation>
    <scope>NUCLEOTIDE SEQUENCE [LARGE SCALE GENOMIC DNA]</scope>
    <source>
        <strain evidence="9 10">DSM 21799</strain>
    </source>
</reference>
<gene>
    <name evidence="9" type="ORF">SAMN04489806_0667</name>
</gene>
<dbReference type="OrthoDB" id="4246007at2"/>
<comment type="cofactor">
    <cofactor evidence="1">
        <name>FAD</name>
        <dbReference type="ChEBI" id="CHEBI:57692"/>
    </cofactor>
</comment>
<keyword evidence="4" id="KW-0274">FAD</keyword>
<dbReference type="InterPro" id="IPR036249">
    <property type="entry name" value="Thioredoxin-like_sf"/>
</dbReference>
<feature type="domain" description="Phenol hydroxylase-like C-terminal dimerisation" evidence="8">
    <location>
        <begin position="441"/>
        <end position="628"/>
    </location>
</feature>
<name>A0A1H4JEW0_9MICO</name>
<keyword evidence="3" id="KW-0285">Flavoprotein</keyword>
<dbReference type="InterPro" id="IPR036188">
    <property type="entry name" value="FAD/NAD-bd_sf"/>
</dbReference>
<keyword evidence="5" id="KW-0560">Oxidoreductase</keyword>
<dbReference type="PANTHER" id="PTHR43004:SF19">
    <property type="entry name" value="BINDING MONOOXYGENASE, PUTATIVE (JCVI)-RELATED"/>
    <property type="match status" value="1"/>
</dbReference>
<protein>
    <submittedName>
        <fullName evidence="9">Phenol 2-monooxygenase</fullName>
    </submittedName>
</protein>
<dbReference type="Gene3D" id="3.50.50.60">
    <property type="entry name" value="FAD/NAD(P)-binding domain"/>
    <property type="match status" value="1"/>
</dbReference>
<comment type="similarity">
    <text evidence="2">Belongs to the PheA/TfdB FAD monooxygenase family.</text>
</comment>
<dbReference type="InterPro" id="IPR002938">
    <property type="entry name" value="FAD-bd"/>
</dbReference>
<dbReference type="RefSeq" id="WP_091179789.1">
    <property type="nucleotide sequence ID" value="NZ_FNRY01000001.1"/>
</dbReference>
<evidence type="ECO:0000256" key="1">
    <source>
        <dbReference type="ARBA" id="ARBA00001974"/>
    </source>
</evidence>
<keyword evidence="10" id="KW-1185">Reference proteome</keyword>
<accession>A0A1H4JEW0</accession>
<evidence type="ECO:0000259" key="7">
    <source>
        <dbReference type="Pfam" id="PF01494"/>
    </source>
</evidence>
<dbReference type="STRING" id="640635.SAMN04489806_0667"/>
<evidence type="ECO:0000256" key="6">
    <source>
        <dbReference type="SAM" id="MobiDB-lite"/>
    </source>
</evidence>
<evidence type="ECO:0000313" key="9">
    <source>
        <dbReference type="EMBL" id="SEB44850.1"/>
    </source>
</evidence>
<dbReference type="SUPFAM" id="SSF52833">
    <property type="entry name" value="Thioredoxin-like"/>
    <property type="match status" value="1"/>
</dbReference>
<dbReference type="GO" id="GO:0071949">
    <property type="term" value="F:FAD binding"/>
    <property type="evidence" value="ECO:0007669"/>
    <property type="project" value="InterPro"/>
</dbReference>
<evidence type="ECO:0000259" key="8">
    <source>
        <dbReference type="Pfam" id="PF07976"/>
    </source>
</evidence>
<dbReference type="NCBIfam" id="NF006144">
    <property type="entry name" value="PRK08294.1"/>
    <property type="match status" value="1"/>
</dbReference>
<sequence length="636" mass="70384">MQFHHHGYVSGDPKVLPASGTGIDRPDELPDEMDVLIVGSGPAGMVLAAQLSQYPSVTTRIIERRPGRLEIGQADGIQARSVETFQAFGFAERIIAEAFHLSSMNFWSPDPADPSKIIRSQRAEDDPHGISEFPHLIVNQARVLDYFAEYAANGPARIRPDYGWDFVTLDVAEEGEYPVAVTLRATAGEHAGEERIVRAKYVVGCDGARSAVRGSIGRSLSGGESFHAWGVMDVLSVTDFPDIRTKCAIQSNTEGSILLIPREGGYLFRMYVDLGETSPDDNHAVRGTTVEQIIAKANRILNPYTLDVRDVAWFSVYEVGHRLTDKFDDVPAEATAERMPRVFITGDACHTHSAKAGQGMNVSMQDGFNLGWKLGQVLEGRSPESLLATYSAERQVIAQNLIDFDREWSTMMAKKPEEFSSPDELAAFYVSTAEFPAGFMTQYTPSMLTGDASHQHLAEGYTIGKRFKSARAYRVGDTNPVQLGHHARADGRWRLYAFADRPAAGQPSKLAEWAEWLASAEDSPVKLFTPEGADVDSVFDAKVIYQQRFEDVDISMVPKIFLPEVGPFQLIDYEKVYAVDPAHDYFDERGIDRDGCVVIVRPDQYVAHVLPLTATSELRDFFAQNMLSHLPAPLAR</sequence>
<evidence type="ECO:0000256" key="5">
    <source>
        <dbReference type="ARBA" id="ARBA00023002"/>
    </source>
</evidence>
<dbReference type="InterPro" id="IPR012941">
    <property type="entry name" value="Phe_hydrox_C_dim_dom"/>
</dbReference>
<evidence type="ECO:0000256" key="4">
    <source>
        <dbReference type="ARBA" id="ARBA00022827"/>
    </source>
</evidence>
<dbReference type="InterPro" id="IPR050641">
    <property type="entry name" value="RIFMO-like"/>
</dbReference>
<dbReference type="Gene3D" id="3.30.9.10">
    <property type="entry name" value="D-Amino Acid Oxidase, subunit A, domain 2"/>
    <property type="match status" value="1"/>
</dbReference>
<evidence type="ECO:0000256" key="3">
    <source>
        <dbReference type="ARBA" id="ARBA00022630"/>
    </source>
</evidence>
<feature type="domain" description="FAD-binding" evidence="7">
    <location>
        <begin position="32"/>
        <end position="404"/>
    </location>
</feature>
<keyword evidence="9" id="KW-0503">Monooxygenase</keyword>
<dbReference type="AlphaFoldDB" id="A0A1H4JEW0"/>
<dbReference type="CDD" id="cd02979">
    <property type="entry name" value="PHOX_C"/>
    <property type="match status" value="1"/>
</dbReference>
<organism evidence="9 10">
    <name type="scientific">Paramicrobacterium humi</name>
    <dbReference type="NCBI Taxonomy" id="640635"/>
    <lineage>
        <taxon>Bacteria</taxon>
        <taxon>Bacillati</taxon>
        <taxon>Actinomycetota</taxon>
        <taxon>Actinomycetes</taxon>
        <taxon>Micrococcales</taxon>
        <taxon>Microbacteriaceae</taxon>
        <taxon>Paramicrobacterium</taxon>
    </lineage>
</organism>
<dbReference type="Gene3D" id="3.40.30.20">
    <property type="match status" value="1"/>
</dbReference>
<dbReference type="SUPFAM" id="SSF54373">
    <property type="entry name" value="FAD-linked reductases, C-terminal domain"/>
    <property type="match status" value="1"/>
</dbReference>
<dbReference type="EMBL" id="FNRY01000001">
    <property type="protein sequence ID" value="SEB44850.1"/>
    <property type="molecule type" value="Genomic_DNA"/>
</dbReference>
<feature type="region of interest" description="Disordered" evidence="6">
    <location>
        <begin position="1"/>
        <end position="27"/>
    </location>
</feature>
<evidence type="ECO:0000256" key="2">
    <source>
        <dbReference type="ARBA" id="ARBA00007801"/>
    </source>
</evidence>
<dbReference type="SUPFAM" id="SSF51905">
    <property type="entry name" value="FAD/NAD(P)-binding domain"/>
    <property type="match status" value="1"/>
</dbReference>
<evidence type="ECO:0000313" key="10">
    <source>
        <dbReference type="Proteomes" id="UP000199183"/>
    </source>
</evidence>
<dbReference type="GO" id="GO:0016709">
    <property type="term" value="F:oxidoreductase activity, acting on paired donors, with incorporation or reduction of molecular oxygen, NAD(P)H as one donor, and incorporation of one atom of oxygen"/>
    <property type="evidence" value="ECO:0007669"/>
    <property type="project" value="UniProtKB-ARBA"/>
</dbReference>